<dbReference type="AlphaFoldDB" id="A0AA35VBF1"/>
<protein>
    <submittedName>
        <fullName evidence="1">Uncharacterized protein</fullName>
    </submittedName>
</protein>
<evidence type="ECO:0000313" key="1">
    <source>
        <dbReference type="EMBL" id="CAI9268535.1"/>
    </source>
</evidence>
<gene>
    <name evidence="1" type="ORF">LSALG_LOCUS8954</name>
</gene>
<dbReference type="EMBL" id="OX465077">
    <property type="protein sequence ID" value="CAI9268535.1"/>
    <property type="molecule type" value="Genomic_DNA"/>
</dbReference>
<name>A0AA35VBF1_LACSI</name>
<organism evidence="1 2">
    <name type="scientific">Lactuca saligna</name>
    <name type="common">Willowleaf lettuce</name>
    <dbReference type="NCBI Taxonomy" id="75948"/>
    <lineage>
        <taxon>Eukaryota</taxon>
        <taxon>Viridiplantae</taxon>
        <taxon>Streptophyta</taxon>
        <taxon>Embryophyta</taxon>
        <taxon>Tracheophyta</taxon>
        <taxon>Spermatophyta</taxon>
        <taxon>Magnoliopsida</taxon>
        <taxon>eudicotyledons</taxon>
        <taxon>Gunneridae</taxon>
        <taxon>Pentapetalae</taxon>
        <taxon>asterids</taxon>
        <taxon>campanulids</taxon>
        <taxon>Asterales</taxon>
        <taxon>Asteraceae</taxon>
        <taxon>Cichorioideae</taxon>
        <taxon>Cichorieae</taxon>
        <taxon>Lactucinae</taxon>
        <taxon>Lactuca</taxon>
    </lineage>
</organism>
<dbReference type="Proteomes" id="UP001177003">
    <property type="component" value="Chromosome 1"/>
</dbReference>
<sequence length="99" mass="11630">MGQTKWRECRGETTLQVEEPSYCLWSGTIFDFPEPEHKKRRTQRKTSASSTSSLTCCFTSHLSQLRHWWFILCHRCVRSSSCGSLDRGSMYRILTLKHK</sequence>
<evidence type="ECO:0000313" key="2">
    <source>
        <dbReference type="Proteomes" id="UP001177003"/>
    </source>
</evidence>
<accession>A0AA35VBF1</accession>
<keyword evidence="2" id="KW-1185">Reference proteome</keyword>
<proteinExistence type="predicted"/>
<reference evidence="1" key="1">
    <citation type="submission" date="2023-04" db="EMBL/GenBank/DDBJ databases">
        <authorList>
            <person name="Vijverberg K."/>
            <person name="Xiong W."/>
            <person name="Schranz E."/>
        </authorList>
    </citation>
    <scope>NUCLEOTIDE SEQUENCE</scope>
</reference>